<organism evidence="2 3">
    <name type="scientific">Phormidesmis priestleyi</name>
    <dbReference type="NCBI Taxonomy" id="268141"/>
    <lineage>
        <taxon>Bacteria</taxon>
        <taxon>Bacillati</taxon>
        <taxon>Cyanobacteriota</taxon>
        <taxon>Cyanophyceae</taxon>
        <taxon>Leptolyngbyales</taxon>
        <taxon>Leptolyngbyaceae</taxon>
        <taxon>Phormidesmis</taxon>
    </lineage>
</organism>
<evidence type="ECO:0000313" key="2">
    <source>
        <dbReference type="EMBL" id="PZO44330.1"/>
    </source>
</evidence>
<dbReference type="InterPro" id="IPR019734">
    <property type="entry name" value="TPR_rpt"/>
</dbReference>
<reference evidence="3" key="1">
    <citation type="submission" date="2018-04" db="EMBL/GenBank/DDBJ databases">
        <authorList>
            <person name="Cornet L."/>
        </authorList>
    </citation>
    <scope>NUCLEOTIDE SEQUENCE [LARGE SCALE GENOMIC DNA]</scope>
</reference>
<dbReference type="InterPro" id="IPR011990">
    <property type="entry name" value="TPR-like_helical_dom_sf"/>
</dbReference>
<dbReference type="SUPFAM" id="SSF48452">
    <property type="entry name" value="TPR-like"/>
    <property type="match status" value="1"/>
</dbReference>
<gene>
    <name evidence="2" type="ORF">DCF15_22130</name>
</gene>
<proteinExistence type="predicted"/>
<keyword evidence="1" id="KW-0802">TPR repeat</keyword>
<feature type="repeat" description="TPR" evidence="1">
    <location>
        <begin position="211"/>
        <end position="244"/>
    </location>
</feature>
<protein>
    <submittedName>
        <fullName evidence="2">Uncharacterized protein</fullName>
    </submittedName>
</protein>
<sequence>MDALNQRALQKLILTVEANAQSLELLIAVCDDRNFQAEMIEAYEAELQQQEIATFRVRLNPQQPSLRTSLEELVAREPGLRSGERAVVTVLNAEALLGVRLVSEEKTEQEQFFFSLQWTREALRRFEFAVVLWVPDGMATRIGQRAPDFWSWRGGVFEFVAPDRVPSEGGQLVMTARDVSKERKPGVLSKADLQQHIEGLEASAPESSLLITLYNNLGEAYKREYAYGEALEQYEKALRLARAKKTWQGRLDRWGIWVIRSGMRGGLRKPLSIMNRD</sequence>
<reference evidence="2 3" key="2">
    <citation type="submission" date="2018-06" db="EMBL/GenBank/DDBJ databases">
        <title>Metagenomic assembly of (sub)arctic Cyanobacteria and their associated microbiome from non-axenic cultures.</title>
        <authorList>
            <person name="Baurain D."/>
        </authorList>
    </citation>
    <scope>NUCLEOTIDE SEQUENCE [LARGE SCALE GENOMIC DNA]</scope>
    <source>
        <strain evidence="2">ULC027bin1</strain>
    </source>
</reference>
<dbReference type="EMBL" id="QBMP01000385">
    <property type="protein sequence ID" value="PZO44330.1"/>
    <property type="molecule type" value="Genomic_DNA"/>
</dbReference>
<dbReference type="PROSITE" id="PS50005">
    <property type="entry name" value="TPR"/>
    <property type="match status" value="1"/>
</dbReference>
<dbReference type="Proteomes" id="UP000249794">
    <property type="component" value="Unassembled WGS sequence"/>
</dbReference>
<accession>A0A2W4WIG9</accession>
<evidence type="ECO:0000313" key="3">
    <source>
        <dbReference type="Proteomes" id="UP000249794"/>
    </source>
</evidence>
<dbReference type="AlphaFoldDB" id="A0A2W4WIG9"/>
<comment type="caution">
    <text evidence="2">The sequence shown here is derived from an EMBL/GenBank/DDBJ whole genome shotgun (WGS) entry which is preliminary data.</text>
</comment>
<name>A0A2W4WIG9_9CYAN</name>
<dbReference type="Gene3D" id="1.25.40.10">
    <property type="entry name" value="Tetratricopeptide repeat domain"/>
    <property type="match status" value="1"/>
</dbReference>
<evidence type="ECO:0000256" key="1">
    <source>
        <dbReference type="PROSITE-ProRule" id="PRU00339"/>
    </source>
</evidence>